<dbReference type="PANTHER" id="PTHR36112:SF1">
    <property type="entry name" value="RIBOSOMAL RNA SMALL SUBUNIT METHYLTRANSFERASE J"/>
    <property type="match status" value="1"/>
</dbReference>
<keyword evidence="1" id="KW-0949">S-adenosyl-L-methionine</keyword>
<keyword evidence="1 2" id="KW-0489">Methyltransferase</keyword>
<comment type="caution">
    <text evidence="1">Lacks conserved residue(s) required for the propagation of feature annotation.</text>
</comment>
<dbReference type="EC" id="2.1.1.242" evidence="1"/>
<keyword evidence="1" id="KW-0698">rRNA processing</keyword>
<accession>A0A4R6XTW1</accession>
<dbReference type="InterPro" id="IPR007536">
    <property type="entry name" value="16SrRNA_methylTrfase_J"/>
</dbReference>
<sequence length="223" mass="24961">MGLNADLIFNSLPEHLTLSFEDGVLFVREQNNSAIKVHVDFIHGPMAYRASRHIGGEHLIKACNIKSLDSCSILDATCGMGKDSFLLYKAGFKVTATEQNPVVHALLSDGLSRFNKQTDELGFKLMQGDSVAVMSEQVFDVIYLDPMFPVKTKSAKTKKDMQLFQKLHHDAQDNAHDLLVSALQSKCQRVVIKRPIHAKPLISRKPTFQMIGKTCRFEAFQLV</sequence>
<dbReference type="AlphaFoldDB" id="A0A4R6XTW1"/>
<comment type="catalytic activity">
    <reaction evidence="1">
        <text>guanosine(1516) in 16S rRNA + S-adenosyl-L-methionine = N(2)-methylguanosine(1516) in 16S rRNA + S-adenosyl-L-homocysteine + H(+)</text>
        <dbReference type="Rhea" id="RHEA:43220"/>
        <dbReference type="Rhea" id="RHEA-COMP:10412"/>
        <dbReference type="Rhea" id="RHEA-COMP:10413"/>
        <dbReference type="ChEBI" id="CHEBI:15378"/>
        <dbReference type="ChEBI" id="CHEBI:57856"/>
        <dbReference type="ChEBI" id="CHEBI:59789"/>
        <dbReference type="ChEBI" id="CHEBI:74269"/>
        <dbReference type="ChEBI" id="CHEBI:74481"/>
        <dbReference type="EC" id="2.1.1.242"/>
    </reaction>
</comment>
<organism evidence="2 3">
    <name type="scientific">Marinicella litoralis</name>
    <dbReference type="NCBI Taxonomy" id="644220"/>
    <lineage>
        <taxon>Bacteria</taxon>
        <taxon>Pseudomonadati</taxon>
        <taxon>Pseudomonadota</taxon>
        <taxon>Gammaproteobacteria</taxon>
        <taxon>Lysobacterales</taxon>
        <taxon>Marinicellaceae</taxon>
        <taxon>Marinicella</taxon>
    </lineage>
</organism>
<gene>
    <name evidence="1" type="primary">rsmJ</name>
    <name evidence="2" type="ORF">C8D91_0276</name>
</gene>
<evidence type="ECO:0000313" key="3">
    <source>
        <dbReference type="Proteomes" id="UP000295724"/>
    </source>
</evidence>
<dbReference type="InterPro" id="IPR029063">
    <property type="entry name" value="SAM-dependent_MTases_sf"/>
</dbReference>
<protein>
    <recommendedName>
        <fullName evidence="1">Ribosomal RNA small subunit methyltransferase J</fullName>
        <ecNumber evidence="1">2.1.1.242</ecNumber>
    </recommendedName>
    <alternativeName>
        <fullName evidence="1">16S rRNA m2G1516 methyltransferase</fullName>
    </alternativeName>
    <alternativeName>
        <fullName evidence="1">rRNA (guanine-N(2)-)-methyltransferase</fullName>
    </alternativeName>
</protein>
<comment type="caution">
    <text evidence="2">The sequence shown here is derived from an EMBL/GenBank/DDBJ whole genome shotgun (WGS) entry which is preliminary data.</text>
</comment>
<evidence type="ECO:0000313" key="2">
    <source>
        <dbReference type="EMBL" id="TDR23415.1"/>
    </source>
</evidence>
<dbReference type="Gene3D" id="3.40.50.150">
    <property type="entry name" value="Vaccinia Virus protein VP39"/>
    <property type="match status" value="1"/>
</dbReference>
<keyword evidence="1" id="KW-0963">Cytoplasm</keyword>
<reference evidence="2 3" key="1">
    <citation type="submission" date="2019-03" db="EMBL/GenBank/DDBJ databases">
        <title>Genomic Encyclopedia of Type Strains, Phase IV (KMG-IV): sequencing the most valuable type-strain genomes for metagenomic binning, comparative biology and taxonomic classification.</title>
        <authorList>
            <person name="Goeker M."/>
        </authorList>
    </citation>
    <scope>NUCLEOTIDE SEQUENCE [LARGE SCALE GENOMIC DNA]</scope>
    <source>
        <strain evidence="2 3">DSM 25488</strain>
    </source>
</reference>
<dbReference type="GO" id="GO:0005737">
    <property type="term" value="C:cytoplasm"/>
    <property type="evidence" value="ECO:0007669"/>
    <property type="project" value="UniProtKB-SubCell"/>
</dbReference>
<comment type="subcellular location">
    <subcellularLocation>
        <location evidence="1">Cytoplasm</location>
    </subcellularLocation>
</comment>
<dbReference type="Pfam" id="PF04445">
    <property type="entry name" value="SAM_MT"/>
    <property type="match status" value="1"/>
</dbReference>
<feature type="binding site" evidence="1">
    <location>
        <position position="145"/>
    </location>
    <ligand>
        <name>S-adenosyl-L-methionine</name>
        <dbReference type="ChEBI" id="CHEBI:59789"/>
    </ligand>
</feature>
<dbReference type="HAMAP" id="MF_01523">
    <property type="entry name" value="16SrRNA_methyltr_J"/>
    <property type="match status" value="1"/>
</dbReference>
<comment type="function">
    <text evidence="1">Specifically methylates the guanosine in position 1516 of 16S rRNA.</text>
</comment>
<name>A0A4R6XTW1_9GAMM</name>
<evidence type="ECO:0000256" key="1">
    <source>
        <dbReference type="HAMAP-Rule" id="MF_01523"/>
    </source>
</evidence>
<dbReference type="EMBL" id="SNZB01000001">
    <property type="protein sequence ID" value="TDR23415.1"/>
    <property type="molecule type" value="Genomic_DNA"/>
</dbReference>
<comment type="similarity">
    <text evidence="1">Belongs to the methyltransferase superfamily. RsmJ family.</text>
</comment>
<dbReference type="SUPFAM" id="SSF53335">
    <property type="entry name" value="S-adenosyl-L-methionine-dependent methyltransferases"/>
    <property type="match status" value="1"/>
</dbReference>
<dbReference type="PANTHER" id="PTHR36112">
    <property type="entry name" value="RIBOSOMAL RNA SMALL SUBUNIT METHYLTRANSFERASE J"/>
    <property type="match status" value="1"/>
</dbReference>
<dbReference type="GO" id="GO:0008990">
    <property type="term" value="F:rRNA (guanine-N2-)-methyltransferase activity"/>
    <property type="evidence" value="ECO:0007669"/>
    <property type="project" value="UniProtKB-UniRule"/>
</dbReference>
<keyword evidence="3" id="KW-1185">Reference proteome</keyword>
<keyword evidence="1 2" id="KW-0808">Transferase</keyword>
<proteinExistence type="inferred from homology"/>
<dbReference type="Proteomes" id="UP000295724">
    <property type="component" value="Unassembled WGS sequence"/>
</dbReference>